<evidence type="ECO:0000256" key="1">
    <source>
        <dbReference type="ARBA" id="ARBA00000274"/>
    </source>
</evidence>
<keyword evidence="3" id="KW-0203">Cytokinin biosynthesis</keyword>
<organism evidence="4 5">
    <name type="scientific">Aliarcobacter butzleri L348</name>
    <dbReference type="NCBI Taxonomy" id="1447256"/>
    <lineage>
        <taxon>Bacteria</taxon>
        <taxon>Pseudomonadati</taxon>
        <taxon>Campylobacterota</taxon>
        <taxon>Epsilonproteobacteria</taxon>
        <taxon>Campylobacterales</taxon>
        <taxon>Arcobacteraceae</taxon>
        <taxon>Aliarcobacter</taxon>
    </lineage>
</organism>
<evidence type="ECO:0000256" key="2">
    <source>
        <dbReference type="ARBA" id="ARBA00006763"/>
    </source>
</evidence>
<dbReference type="PANTHER" id="PTHR31223">
    <property type="entry name" value="LOG FAMILY PROTEIN YJL055W"/>
    <property type="match status" value="1"/>
</dbReference>
<name>A0A0G9JPM2_9BACT</name>
<dbReference type="PATRIC" id="fig|1447256.3.peg.2473"/>
<dbReference type="Proteomes" id="UP000035514">
    <property type="component" value="Unassembled WGS sequence"/>
</dbReference>
<dbReference type="EMBL" id="JAIQ01000172">
    <property type="protein sequence ID" value="KLD96196.1"/>
    <property type="molecule type" value="Genomic_DNA"/>
</dbReference>
<dbReference type="Gene3D" id="3.40.50.450">
    <property type="match status" value="1"/>
</dbReference>
<dbReference type="GO" id="GO:0005829">
    <property type="term" value="C:cytosol"/>
    <property type="evidence" value="ECO:0007669"/>
    <property type="project" value="TreeGrafter"/>
</dbReference>
<evidence type="ECO:0000313" key="5">
    <source>
        <dbReference type="Proteomes" id="UP000035514"/>
    </source>
</evidence>
<dbReference type="NCBIfam" id="TIGR00730">
    <property type="entry name" value="Rossman fold protein, TIGR00730 family"/>
    <property type="match status" value="1"/>
</dbReference>
<sequence>MNIAIYCGSAFGNDEIYENATKKLAQKLAQKDINIVYGGSKQGLMGIMSNESLKLKNTVTGVITYDLSSKELENENISKIYKVDTVNQRKEKMAELSDAFIAMPGGYGTFDEIFDVITSAQIGYHKKPCAFYNINGYYDKLIEFLKNCVKEGFIKESFVEMLIVSDDVDELIEKILSYKAPKNKWEI</sequence>
<evidence type="ECO:0000313" key="4">
    <source>
        <dbReference type="EMBL" id="KLD96196.1"/>
    </source>
</evidence>
<dbReference type="AlphaFoldDB" id="A0A0G9JPM2"/>
<dbReference type="EC" id="3.2.2.n1" evidence="3"/>
<comment type="caution">
    <text evidence="4">The sequence shown here is derived from an EMBL/GenBank/DDBJ whole genome shotgun (WGS) entry which is preliminary data.</text>
</comment>
<reference evidence="4 5" key="1">
    <citation type="submission" date="2014-01" db="EMBL/GenBank/DDBJ databases">
        <title>Development of a Comparative Genomic Fingerprinting Assay for High Resolution Genotyping of Arcobacter butzleri.</title>
        <authorList>
            <person name="Webb A.L."/>
            <person name="Inglis G.D."/>
            <person name="Kruczkiewicz P."/>
            <person name="Selinger L.B."/>
            <person name="Taboada E.N."/>
        </authorList>
    </citation>
    <scope>NUCLEOTIDE SEQUENCE [LARGE SCALE GENOMIC DNA]</scope>
    <source>
        <strain evidence="4 5">L348</strain>
    </source>
</reference>
<dbReference type="GO" id="GO:0008714">
    <property type="term" value="F:AMP nucleosidase activity"/>
    <property type="evidence" value="ECO:0007669"/>
    <property type="project" value="UniProtKB-EC"/>
</dbReference>
<dbReference type="RefSeq" id="WP_046997474.1">
    <property type="nucleotide sequence ID" value="NZ_JAIQ01000172.1"/>
</dbReference>
<dbReference type="Pfam" id="PF03641">
    <property type="entry name" value="Lysine_decarbox"/>
    <property type="match status" value="1"/>
</dbReference>
<comment type="catalytic activity">
    <reaction evidence="1">
        <text>AMP + H2O = D-ribose 5-phosphate + adenine</text>
        <dbReference type="Rhea" id="RHEA:20129"/>
        <dbReference type="ChEBI" id="CHEBI:15377"/>
        <dbReference type="ChEBI" id="CHEBI:16708"/>
        <dbReference type="ChEBI" id="CHEBI:78346"/>
        <dbReference type="ChEBI" id="CHEBI:456215"/>
        <dbReference type="EC" id="3.2.2.4"/>
    </reaction>
</comment>
<comment type="similarity">
    <text evidence="2 3">Belongs to the LOG family.</text>
</comment>
<evidence type="ECO:0000256" key="3">
    <source>
        <dbReference type="RuleBase" id="RU363015"/>
    </source>
</evidence>
<keyword evidence="3" id="KW-0378">Hydrolase</keyword>
<dbReference type="GO" id="GO:0009691">
    <property type="term" value="P:cytokinin biosynthetic process"/>
    <property type="evidence" value="ECO:0007669"/>
    <property type="project" value="UniProtKB-UniRule"/>
</dbReference>
<protein>
    <recommendedName>
        <fullName evidence="3">Cytokinin riboside 5'-monophosphate phosphoribohydrolase</fullName>
        <ecNumber evidence="3">3.2.2.n1</ecNumber>
    </recommendedName>
</protein>
<dbReference type="InterPro" id="IPR005269">
    <property type="entry name" value="LOG"/>
</dbReference>
<proteinExistence type="inferred from homology"/>
<dbReference type="InterPro" id="IPR031100">
    <property type="entry name" value="LOG_fam"/>
</dbReference>
<gene>
    <name evidence="4" type="ORF">AA20_12615</name>
</gene>
<dbReference type="SUPFAM" id="SSF102405">
    <property type="entry name" value="MCP/YpsA-like"/>
    <property type="match status" value="1"/>
</dbReference>
<dbReference type="PANTHER" id="PTHR31223:SF70">
    <property type="entry name" value="LOG FAMILY PROTEIN YJL055W"/>
    <property type="match status" value="1"/>
</dbReference>
<accession>A0A0G9JPM2</accession>